<protein>
    <submittedName>
        <fullName evidence="3">GNAT family protein</fullName>
    </submittedName>
</protein>
<proteinExistence type="predicted"/>
<feature type="region of interest" description="Disordered" evidence="1">
    <location>
        <begin position="79"/>
        <end position="98"/>
    </location>
</feature>
<sequence length="313" mass="34212">MATIHTTVPEGLLPLLESHLPNSLPLLRRLQFTRFPGGQRPSARIIQSSSGEAFAAAYLDFGSGIETSLFMYSSLERFTSSSSSSSDDHKIAAEGDKAAAQDRTAAEDHIIAIIDAARLVSKEQPDGRGYPGAVLAGTVASVVREAMIARGVEVRQRQDYEYEKWLFRIDEVPDFAGGVVLPEGATWERADERDCEVVISRTHIPRQVKTLMSLPSLVLKLEDGTPIAWSFLGTDGSLSSLHCEEPYRKRGYAKALAAQLFKRSTGEYGSDGWASADVAPDNLGSRGMCKSLGGRHAWNVSWNIIQLDEEVKN</sequence>
<reference evidence="3" key="1">
    <citation type="journal article" date="2020" name="Phytopathology">
        <title>Genome Sequence Resources of Colletotrichum truncatum, C. plurivorum, C. musicola, and C. sojae: Four Species Pathogenic to Soybean (Glycine max).</title>
        <authorList>
            <person name="Rogerio F."/>
            <person name="Boufleur T.R."/>
            <person name="Ciampi-Guillardi M."/>
            <person name="Sukno S.A."/>
            <person name="Thon M.R."/>
            <person name="Massola Junior N.S."/>
            <person name="Baroncelli R."/>
        </authorList>
    </citation>
    <scope>NUCLEOTIDE SEQUENCE</scope>
    <source>
        <strain evidence="3">LFN00145</strain>
    </source>
</reference>
<dbReference type="PANTHER" id="PTHR20958">
    <property type="entry name" value="GLYCINE N-ACYLTRANSFERASE-LIKE PROTEIN"/>
    <property type="match status" value="1"/>
</dbReference>
<keyword evidence="4" id="KW-1185">Reference proteome</keyword>
<evidence type="ECO:0000256" key="1">
    <source>
        <dbReference type="SAM" id="MobiDB-lite"/>
    </source>
</evidence>
<dbReference type="Gene3D" id="3.40.630.30">
    <property type="match status" value="1"/>
</dbReference>
<dbReference type="InterPro" id="IPR053225">
    <property type="entry name" value="Acyl-CoA_N-acyltransferase"/>
</dbReference>
<evidence type="ECO:0000259" key="2">
    <source>
        <dbReference type="Pfam" id="PF08445"/>
    </source>
</evidence>
<name>A0A8H6JHV9_9PEZI</name>
<feature type="domain" description="GCN5-related N-acetyltransferase Rv2170-like" evidence="2">
    <location>
        <begin position="225"/>
        <end position="302"/>
    </location>
</feature>
<evidence type="ECO:0000313" key="3">
    <source>
        <dbReference type="EMBL" id="KAF6812931.1"/>
    </source>
</evidence>
<dbReference type="GO" id="GO:0016747">
    <property type="term" value="F:acyltransferase activity, transferring groups other than amino-acyl groups"/>
    <property type="evidence" value="ECO:0007669"/>
    <property type="project" value="InterPro"/>
</dbReference>
<evidence type="ECO:0000313" key="4">
    <source>
        <dbReference type="Proteomes" id="UP000654918"/>
    </source>
</evidence>
<dbReference type="PANTHER" id="PTHR20958:SF6">
    <property type="entry name" value="GLYCINE N-ACYLTRANSFERASE-LIKE PROTEIN"/>
    <property type="match status" value="1"/>
</dbReference>
<dbReference type="InterPro" id="IPR013653">
    <property type="entry name" value="GCN5-like_dom"/>
</dbReference>
<feature type="compositionally biased region" description="Basic and acidic residues" evidence="1">
    <location>
        <begin position="86"/>
        <end position="98"/>
    </location>
</feature>
<dbReference type="EMBL" id="WIGO01000420">
    <property type="protein sequence ID" value="KAF6812931.1"/>
    <property type="molecule type" value="Genomic_DNA"/>
</dbReference>
<accession>A0A8H6JHV9</accession>
<comment type="caution">
    <text evidence="3">The sequence shown here is derived from an EMBL/GenBank/DDBJ whole genome shotgun (WGS) entry which is preliminary data.</text>
</comment>
<dbReference type="AlphaFoldDB" id="A0A8H6JHV9"/>
<gene>
    <name evidence="3" type="ORF">CPLU01_14788</name>
</gene>
<dbReference type="Pfam" id="PF08445">
    <property type="entry name" value="FR47"/>
    <property type="match status" value="1"/>
</dbReference>
<dbReference type="Proteomes" id="UP000654918">
    <property type="component" value="Unassembled WGS sequence"/>
</dbReference>
<dbReference type="SUPFAM" id="SSF55729">
    <property type="entry name" value="Acyl-CoA N-acyltransferases (Nat)"/>
    <property type="match status" value="1"/>
</dbReference>
<dbReference type="InterPro" id="IPR016181">
    <property type="entry name" value="Acyl_CoA_acyltransferase"/>
</dbReference>
<organism evidence="3 4">
    <name type="scientific">Colletotrichum plurivorum</name>
    <dbReference type="NCBI Taxonomy" id="2175906"/>
    <lineage>
        <taxon>Eukaryota</taxon>
        <taxon>Fungi</taxon>
        <taxon>Dikarya</taxon>
        <taxon>Ascomycota</taxon>
        <taxon>Pezizomycotina</taxon>
        <taxon>Sordariomycetes</taxon>
        <taxon>Hypocreomycetidae</taxon>
        <taxon>Glomerellales</taxon>
        <taxon>Glomerellaceae</taxon>
        <taxon>Colletotrichum</taxon>
        <taxon>Colletotrichum orchidearum species complex</taxon>
    </lineage>
</organism>